<dbReference type="AlphaFoldDB" id="A0A1L3FQ20"/>
<feature type="domain" description="Nudix hydrolase" evidence="1">
    <location>
        <begin position="10"/>
        <end position="159"/>
    </location>
</feature>
<dbReference type="Pfam" id="PF00293">
    <property type="entry name" value="NUDIX"/>
    <property type="match status" value="1"/>
</dbReference>
<accession>A0A1L3FQ20</accession>
<protein>
    <submittedName>
        <fullName evidence="2">NUDIX hydrolase</fullName>
    </submittedName>
</protein>
<keyword evidence="2" id="KW-0378">Hydrolase</keyword>
<proteinExistence type="predicted"/>
<dbReference type="PROSITE" id="PS51462">
    <property type="entry name" value="NUDIX"/>
    <property type="match status" value="1"/>
</dbReference>
<dbReference type="RefSeq" id="WP_051664903.1">
    <property type="nucleotide sequence ID" value="NZ_CP017637.1"/>
</dbReference>
<sequence length="167" mass="18381">MAVLKKTSRRSMLSAGILAYRKGARGLEVLLVHPGGPFWRKKDNGAWSIPKGEIDGEDAPEQVARREFAEELGPSASIGPLRALGEVRQRGGKHVIAFAGEGHFDPAALTSNTFDIEWPPRSGRRQSLPEVDRAEWFDVEFARTKMLSAQVEFLDRLLAIAAESDGK</sequence>
<evidence type="ECO:0000259" key="1">
    <source>
        <dbReference type="PROSITE" id="PS51462"/>
    </source>
</evidence>
<dbReference type="InterPro" id="IPR015797">
    <property type="entry name" value="NUDIX_hydrolase-like_dom_sf"/>
</dbReference>
<evidence type="ECO:0000313" key="2">
    <source>
        <dbReference type="EMBL" id="APG15403.1"/>
    </source>
</evidence>
<reference evidence="2 3" key="1">
    <citation type="submission" date="2016-11" db="EMBL/GenBank/DDBJ databases">
        <title>Complete Genome Sequence of Bradyrhizobium sp. strain J5, an isolated from soybean nodule in Hokkaido.</title>
        <authorList>
            <person name="Kanehara K."/>
        </authorList>
    </citation>
    <scope>NUCLEOTIDE SEQUENCE [LARGE SCALE GENOMIC DNA]</scope>
    <source>
        <strain evidence="2 3">J5</strain>
    </source>
</reference>
<dbReference type="PANTHER" id="PTHR21340">
    <property type="entry name" value="DIADENOSINE 5,5-P1,P4-TETRAPHOSPHATE PYROPHOSPHOHYDROLASE MUTT"/>
    <property type="match status" value="1"/>
</dbReference>
<dbReference type="CDD" id="cd04662">
    <property type="entry name" value="NUDIX_Hydrolase"/>
    <property type="match status" value="1"/>
</dbReference>
<dbReference type="PANTHER" id="PTHR21340:SF7">
    <property type="entry name" value="NUDIX HYDROLASE DOMAIN-CONTAINING PROTEIN"/>
    <property type="match status" value="1"/>
</dbReference>
<dbReference type="SUPFAM" id="SSF55811">
    <property type="entry name" value="Nudix"/>
    <property type="match status" value="1"/>
</dbReference>
<organism evidence="2 3">
    <name type="scientific">Bradyrhizobium japonicum</name>
    <dbReference type="NCBI Taxonomy" id="375"/>
    <lineage>
        <taxon>Bacteria</taxon>
        <taxon>Pseudomonadati</taxon>
        <taxon>Pseudomonadota</taxon>
        <taxon>Alphaproteobacteria</taxon>
        <taxon>Hyphomicrobiales</taxon>
        <taxon>Nitrobacteraceae</taxon>
        <taxon>Bradyrhizobium</taxon>
    </lineage>
</organism>
<dbReference type="Gene3D" id="3.90.79.10">
    <property type="entry name" value="Nucleoside Triphosphate Pyrophosphohydrolase"/>
    <property type="match status" value="1"/>
</dbReference>
<gene>
    <name evidence="2" type="ORF">BKD09_44695</name>
</gene>
<dbReference type="Proteomes" id="UP000181962">
    <property type="component" value="Chromosome"/>
</dbReference>
<dbReference type="GO" id="GO:0006754">
    <property type="term" value="P:ATP biosynthetic process"/>
    <property type="evidence" value="ECO:0007669"/>
    <property type="project" value="TreeGrafter"/>
</dbReference>
<name>A0A1L3FQ20_BRAJP</name>
<dbReference type="OrthoDB" id="954553at2"/>
<dbReference type="EMBL" id="CP017637">
    <property type="protein sequence ID" value="APG15403.1"/>
    <property type="molecule type" value="Genomic_DNA"/>
</dbReference>
<evidence type="ECO:0000313" key="3">
    <source>
        <dbReference type="Proteomes" id="UP000181962"/>
    </source>
</evidence>
<dbReference type="InterPro" id="IPR051325">
    <property type="entry name" value="Nudix_hydrolase_domain"/>
</dbReference>
<dbReference type="GO" id="GO:0004081">
    <property type="term" value="F:bis(5'-nucleosyl)-tetraphosphatase (asymmetrical) activity"/>
    <property type="evidence" value="ECO:0007669"/>
    <property type="project" value="TreeGrafter"/>
</dbReference>
<dbReference type="GO" id="GO:0006167">
    <property type="term" value="P:AMP biosynthetic process"/>
    <property type="evidence" value="ECO:0007669"/>
    <property type="project" value="TreeGrafter"/>
</dbReference>
<dbReference type="InterPro" id="IPR000086">
    <property type="entry name" value="NUDIX_hydrolase_dom"/>
</dbReference>